<dbReference type="InterPro" id="IPR036291">
    <property type="entry name" value="NAD(P)-bd_dom_sf"/>
</dbReference>
<evidence type="ECO:0000256" key="1">
    <source>
        <dbReference type="ARBA" id="ARBA00006484"/>
    </source>
</evidence>
<dbReference type="SUPFAM" id="SSF51735">
    <property type="entry name" value="NAD(P)-binding Rossmann-fold domains"/>
    <property type="match status" value="1"/>
</dbReference>
<comment type="caution">
    <text evidence="4">The sequence shown here is derived from an EMBL/GenBank/DDBJ whole genome shotgun (WGS) entry which is preliminary data.</text>
</comment>
<dbReference type="AlphaFoldDB" id="A0A1V9YWU8"/>
<dbReference type="PRINTS" id="PR00080">
    <property type="entry name" value="SDRFAMILY"/>
</dbReference>
<gene>
    <name evidence="4" type="ORF">ACHHYP_05789</name>
</gene>
<dbReference type="InterPro" id="IPR002347">
    <property type="entry name" value="SDR_fam"/>
</dbReference>
<evidence type="ECO:0000259" key="3">
    <source>
        <dbReference type="SMART" id="SM00822"/>
    </source>
</evidence>
<dbReference type="InterPro" id="IPR057326">
    <property type="entry name" value="KR_dom"/>
</dbReference>
<feature type="domain" description="Ketoreductase" evidence="3">
    <location>
        <begin position="4"/>
        <end position="182"/>
    </location>
</feature>
<protein>
    <submittedName>
        <fullName evidence="4">Carbonyl reductase</fullName>
    </submittedName>
</protein>
<dbReference type="PANTHER" id="PTHR42760:SF135">
    <property type="entry name" value="BLL7886 PROTEIN"/>
    <property type="match status" value="1"/>
</dbReference>
<dbReference type="PANTHER" id="PTHR42760">
    <property type="entry name" value="SHORT-CHAIN DEHYDROGENASES/REDUCTASES FAMILY MEMBER"/>
    <property type="match status" value="1"/>
</dbReference>
<dbReference type="InterPro" id="IPR020904">
    <property type="entry name" value="Sc_DH/Rdtase_CS"/>
</dbReference>
<dbReference type="EMBL" id="JNBR01000670">
    <property type="protein sequence ID" value="OQR90127.1"/>
    <property type="molecule type" value="Genomic_DNA"/>
</dbReference>
<comment type="similarity">
    <text evidence="1">Belongs to the short-chain dehydrogenases/reductases (SDR) family.</text>
</comment>
<dbReference type="Proteomes" id="UP000243579">
    <property type="component" value="Unassembled WGS sequence"/>
</dbReference>
<dbReference type="STRING" id="1202772.A0A1V9YWU8"/>
<proteinExistence type="inferred from homology"/>
<evidence type="ECO:0000313" key="5">
    <source>
        <dbReference type="Proteomes" id="UP000243579"/>
    </source>
</evidence>
<dbReference type="Pfam" id="PF13561">
    <property type="entry name" value="adh_short_C2"/>
    <property type="match status" value="1"/>
</dbReference>
<dbReference type="GO" id="GO:0030497">
    <property type="term" value="P:fatty acid elongation"/>
    <property type="evidence" value="ECO:0007669"/>
    <property type="project" value="TreeGrafter"/>
</dbReference>
<dbReference type="FunFam" id="3.40.50.720:FF:000173">
    <property type="entry name" value="3-oxoacyl-[acyl-carrier protein] reductase"/>
    <property type="match status" value="1"/>
</dbReference>
<evidence type="ECO:0000313" key="4">
    <source>
        <dbReference type="EMBL" id="OQR90127.1"/>
    </source>
</evidence>
<dbReference type="OrthoDB" id="1393670at2759"/>
<evidence type="ECO:0000256" key="2">
    <source>
        <dbReference type="ARBA" id="ARBA00023002"/>
    </source>
</evidence>
<dbReference type="PROSITE" id="PS00061">
    <property type="entry name" value="ADH_SHORT"/>
    <property type="match status" value="1"/>
</dbReference>
<reference evidence="4 5" key="1">
    <citation type="journal article" date="2014" name="Genome Biol. Evol.">
        <title>The secreted proteins of Achlya hypogyna and Thraustotheca clavata identify the ancestral oomycete secretome and reveal gene acquisitions by horizontal gene transfer.</title>
        <authorList>
            <person name="Misner I."/>
            <person name="Blouin N."/>
            <person name="Leonard G."/>
            <person name="Richards T.A."/>
            <person name="Lane C.E."/>
        </authorList>
    </citation>
    <scope>NUCLEOTIDE SEQUENCE [LARGE SCALE GENOMIC DNA]</scope>
    <source>
        <strain evidence="4 5">ATCC 48635</strain>
    </source>
</reference>
<accession>A0A1V9YWU8</accession>
<organism evidence="4 5">
    <name type="scientific">Achlya hypogyna</name>
    <name type="common">Oomycete</name>
    <name type="synonym">Protoachlya hypogyna</name>
    <dbReference type="NCBI Taxonomy" id="1202772"/>
    <lineage>
        <taxon>Eukaryota</taxon>
        <taxon>Sar</taxon>
        <taxon>Stramenopiles</taxon>
        <taxon>Oomycota</taxon>
        <taxon>Saprolegniomycetes</taxon>
        <taxon>Saprolegniales</taxon>
        <taxon>Achlyaceae</taxon>
        <taxon>Achlya</taxon>
    </lineage>
</organism>
<dbReference type="Gene3D" id="3.40.50.720">
    <property type="entry name" value="NAD(P)-binding Rossmann-like Domain"/>
    <property type="match status" value="1"/>
</dbReference>
<dbReference type="PRINTS" id="PR00081">
    <property type="entry name" value="GDHRDH"/>
</dbReference>
<keyword evidence="5" id="KW-1185">Reference proteome</keyword>
<dbReference type="GO" id="GO:0016616">
    <property type="term" value="F:oxidoreductase activity, acting on the CH-OH group of donors, NAD or NADP as acceptor"/>
    <property type="evidence" value="ECO:0007669"/>
    <property type="project" value="UniProtKB-ARBA"/>
</dbReference>
<name>A0A1V9YWU8_ACHHY</name>
<sequence length="244" mass="25263">MTRRLALVTGGSRGIGLAVARQLHADGWQVAITSRCVNRAQEAADSIAPDVIGVAYEAGDVGSADSALAEVLRASDGVPVTGLVNAAGITHNSLLLRLQEDQARSVVATNLLGPLFMAKAAAKGMLKARQGSIVTLGSVVGSKGNVGQAAYSVSKAGLVGFTTSLAKELGPKNIRVNLVEPGFIATDMTEQHMTPEARDKTVALTALRRLGQPEDVAHLVAFLLSDRAAYVTGQVLRVDGGLVM</sequence>
<keyword evidence="2" id="KW-0560">Oxidoreductase</keyword>
<dbReference type="SMART" id="SM00822">
    <property type="entry name" value="PKS_KR"/>
    <property type="match status" value="1"/>
</dbReference>